<accession>A0A0H2RN97</accession>
<dbReference type="PRINTS" id="PR00385">
    <property type="entry name" value="P450"/>
</dbReference>
<keyword evidence="8" id="KW-0503">Monooxygenase</keyword>
<keyword evidence="4 9" id="KW-0349">Heme</keyword>
<evidence type="ECO:0000313" key="11">
    <source>
        <dbReference type="EMBL" id="KLO13379.1"/>
    </source>
</evidence>
<proteinExistence type="inferred from homology"/>
<feature type="transmembrane region" description="Helical" evidence="10">
    <location>
        <begin position="27"/>
        <end position="47"/>
    </location>
</feature>
<evidence type="ECO:0000256" key="8">
    <source>
        <dbReference type="ARBA" id="ARBA00023033"/>
    </source>
</evidence>
<evidence type="ECO:0000256" key="7">
    <source>
        <dbReference type="ARBA" id="ARBA00023004"/>
    </source>
</evidence>
<keyword evidence="6" id="KW-0560">Oxidoreductase</keyword>
<dbReference type="InterPro" id="IPR001128">
    <property type="entry name" value="Cyt_P450"/>
</dbReference>
<keyword evidence="5 9" id="KW-0479">Metal-binding</keyword>
<dbReference type="Gene3D" id="1.10.630.10">
    <property type="entry name" value="Cytochrome P450"/>
    <property type="match status" value="1"/>
</dbReference>
<keyword evidence="7 9" id="KW-0408">Iron</keyword>
<comment type="similarity">
    <text evidence="3">Belongs to the cytochrome P450 family.</text>
</comment>
<dbReference type="GO" id="GO:0016705">
    <property type="term" value="F:oxidoreductase activity, acting on paired donors, with incorporation or reduction of molecular oxygen"/>
    <property type="evidence" value="ECO:0007669"/>
    <property type="project" value="InterPro"/>
</dbReference>
<organism evidence="11 12">
    <name type="scientific">Schizopora paradoxa</name>
    <dbReference type="NCBI Taxonomy" id="27342"/>
    <lineage>
        <taxon>Eukaryota</taxon>
        <taxon>Fungi</taxon>
        <taxon>Dikarya</taxon>
        <taxon>Basidiomycota</taxon>
        <taxon>Agaricomycotina</taxon>
        <taxon>Agaricomycetes</taxon>
        <taxon>Hymenochaetales</taxon>
        <taxon>Schizoporaceae</taxon>
        <taxon>Schizopora</taxon>
    </lineage>
</organism>
<evidence type="ECO:0000256" key="2">
    <source>
        <dbReference type="ARBA" id="ARBA00005179"/>
    </source>
</evidence>
<dbReference type="InterPro" id="IPR050121">
    <property type="entry name" value="Cytochrome_P450_monoxygenase"/>
</dbReference>
<dbReference type="EMBL" id="KQ085960">
    <property type="protein sequence ID" value="KLO13379.1"/>
    <property type="molecule type" value="Genomic_DNA"/>
</dbReference>
<dbReference type="AlphaFoldDB" id="A0A0H2RN97"/>
<keyword evidence="10" id="KW-1133">Transmembrane helix</keyword>
<evidence type="ECO:0000256" key="3">
    <source>
        <dbReference type="ARBA" id="ARBA00010617"/>
    </source>
</evidence>
<feature type="binding site" description="axial binding residue" evidence="9">
    <location>
        <position position="502"/>
    </location>
    <ligand>
        <name>heme</name>
        <dbReference type="ChEBI" id="CHEBI:30413"/>
    </ligand>
    <ligandPart>
        <name>Fe</name>
        <dbReference type="ChEBI" id="CHEBI:18248"/>
    </ligandPart>
</feature>
<evidence type="ECO:0000313" key="12">
    <source>
        <dbReference type="Proteomes" id="UP000053477"/>
    </source>
</evidence>
<dbReference type="CDD" id="cd11069">
    <property type="entry name" value="CYP_FUM15-like"/>
    <property type="match status" value="1"/>
</dbReference>
<dbReference type="InterPro" id="IPR036396">
    <property type="entry name" value="Cyt_P450_sf"/>
</dbReference>
<sequence>MSLATQARDLLNSVALDTMNLKNLVQFLAYAAAGGTIYGILKFVRFWTRPYFSPLRNIRCLPSRSLLKGNIHDIDKMEDSNLHEEWIRDYGTVFRLKVFLNRDFLMLLDPRALNYVLTRSTEFPKLEDSIAALTKLLGAGVLVTEGEKHRQQRRVMNPSFGPPSIRDLTPTMFDKAIQLRDIWLKQVNNNADGKPVRIEVLSWLGRTTLDIIGLAGFDYEFNALNVDEKPNELNEAFSTIFNMESDISIGMILQEVVPFLRNLPTKRNRTLAVAMKTMRRVGTELIEERKRHFMNDEKSEFFSGNSKDLHHKDLLSALVKANMDPSIPESQRMSDEDVLSQIPTFLVAGHETSSTQLTWTLFELAKNPEIQERLREELLGVPSDKLTMDELQELPYLDAVLRESLRLHGAVPITSRKAAKDDIIPLSEPIVDVHGNTITEFRVKKGDAFAIPITAVNRMTMLWGPDAEEFNPERWHNVPEAATSIPSVFSHVLTFLAGARGCIGYRFAVVEMKAILFSVIRSLEFELAIPAEEFTKRSMVVTRPYLKSEKNGRAQMPLLVKAYVPANH</sequence>
<comment type="cofactor">
    <cofactor evidence="1 9">
        <name>heme</name>
        <dbReference type="ChEBI" id="CHEBI:30413"/>
    </cofactor>
</comment>
<dbReference type="SUPFAM" id="SSF48264">
    <property type="entry name" value="Cytochrome P450"/>
    <property type="match status" value="1"/>
</dbReference>
<name>A0A0H2RN97_9AGAM</name>
<dbReference type="GO" id="GO:0020037">
    <property type="term" value="F:heme binding"/>
    <property type="evidence" value="ECO:0007669"/>
    <property type="project" value="InterPro"/>
</dbReference>
<keyword evidence="10" id="KW-0472">Membrane</keyword>
<dbReference type="PRINTS" id="PR00463">
    <property type="entry name" value="EP450I"/>
</dbReference>
<dbReference type="InParanoid" id="A0A0H2RN97"/>
<evidence type="ECO:0000256" key="4">
    <source>
        <dbReference type="ARBA" id="ARBA00022617"/>
    </source>
</evidence>
<dbReference type="InterPro" id="IPR002401">
    <property type="entry name" value="Cyt_P450_E_grp-I"/>
</dbReference>
<comment type="pathway">
    <text evidence="2">Secondary metabolite biosynthesis.</text>
</comment>
<evidence type="ECO:0000256" key="10">
    <source>
        <dbReference type="SAM" id="Phobius"/>
    </source>
</evidence>
<dbReference type="PANTHER" id="PTHR24305:SF166">
    <property type="entry name" value="CYTOCHROME P450 12A4, MITOCHONDRIAL-RELATED"/>
    <property type="match status" value="1"/>
</dbReference>
<evidence type="ECO:0000256" key="6">
    <source>
        <dbReference type="ARBA" id="ARBA00023002"/>
    </source>
</evidence>
<evidence type="ECO:0000256" key="1">
    <source>
        <dbReference type="ARBA" id="ARBA00001971"/>
    </source>
</evidence>
<evidence type="ECO:0000256" key="9">
    <source>
        <dbReference type="PIRSR" id="PIRSR602401-1"/>
    </source>
</evidence>
<keyword evidence="12" id="KW-1185">Reference proteome</keyword>
<dbReference type="GO" id="GO:0005506">
    <property type="term" value="F:iron ion binding"/>
    <property type="evidence" value="ECO:0007669"/>
    <property type="project" value="InterPro"/>
</dbReference>
<dbReference type="OrthoDB" id="1470350at2759"/>
<dbReference type="Pfam" id="PF00067">
    <property type="entry name" value="p450"/>
    <property type="match status" value="1"/>
</dbReference>
<protein>
    <submittedName>
        <fullName evidence="11">Cytochrome P450</fullName>
    </submittedName>
</protein>
<dbReference type="STRING" id="27342.A0A0H2RN97"/>
<keyword evidence="10" id="KW-0812">Transmembrane</keyword>
<dbReference type="Proteomes" id="UP000053477">
    <property type="component" value="Unassembled WGS sequence"/>
</dbReference>
<reference evidence="11 12" key="1">
    <citation type="submission" date="2015-04" db="EMBL/GenBank/DDBJ databases">
        <title>Complete genome sequence of Schizopora paradoxa KUC8140, a cosmopolitan wood degrader in East Asia.</title>
        <authorList>
            <consortium name="DOE Joint Genome Institute"/>
            <person name="Min B."/>
            <person name="Park H."/>
            <person name="Jang Y."/>
            <person name="Kim J.-J."/>
            <person name="Kim K.H."/>
            <person name="Pangilinan J."/>
            <person name="Lipzen A."/>
            <person name="Riley R."/>
            <person name="Grigoriev I.V."/>
            <person name="Spatafora J.W."/>
            <person name="Choi I.-G."/>
        </authorList>
    </citation>
    <scope>NUCLEOTIDE SEQUENCE [LARGE SCALE GENOMIC DNA]</scope>
    <source>
        <strain evidence="11 12">KUC8140</strain>
    </source>
</reference>
<evidence type="ECO:0000256" key="5">
    <source>
        <dbReference type="ARBA" id="ARBA00022723"/>
    </source>
</evidence>
<dbReference type="GO" id="GO:0004497">
    <property type="term" value="F:monooxygenase activity"/>
    <property type="evidence" value="ECO:0007669"/>
    <property type="project" value="UniProtKB-KW"/>
</dbReference>
<dbReference type="PANTHER" id="PTHR24305">
    <property type="entry name" value="CYTOCHROME P450"/>
    <property type="match status" value="1"/>
</dbReference>
<gene>
    <name evidence="11" type="ORF">SCHPADRAFT_997383</name>
</gene>